<evidence type="ECO:0000259" key="10">
    <source>
        <dbReference type="Pfam" id="PF00535"/>
    </source>
</evidence>
<dbReference type="GO" id="GO:0046872">
    <property type="term" value="F:metal ion binding"/>
    <property type="evidence" value="ECO:0007669"/>
    <property type="project" value="UniProtKB-KW"/>
</dbReference>
<evidence type="ECO:0000256" key="7">
    <source>
        <dbReference type="ARBA" id="ARBA00023211"/>
    </source>
</evidence>
<feature type="transmembrane region" description="Helical" evidence="9">
    <location>
        <begin position="12"/>
        <end position="32"/>
    </location>
</feature>
<proteinExistence type="predicted"/>
<evidence type="ECO:0000313" key="12">
    <source>
        <dbReference type="Proteomes" id="UP000186817"/>
    </source>
</evidence>
<evidence type="ECO:0000256" key="3">
    <source>
        <dbReference type="ARBA" id="ARBA00022676"/>
    </source>
</evidence>
<feature type="domain" description="Glycosyltransferase 2-like" evidence="10">
    <location>
        <begin position="221"/>
        <end position="269"/>
    </location>
</feature>
<evidence type="ECO:0000256" key="1">
    <source>
        <dbReference type="ARBA" id="ARBA00001936"/>
    </source>
</evidence>
<keyword evidence="9" id="KW-0472">Membrane</keyword>
<dbReference type="EMBL" id="LSRX01000007">
    <property type="protein sequence ID" value="OLQ15034.1"/>
    <property type="molecule type" value="Genomic_DNA"/>
</dbReference>
<dbReference type="OrthoDB" id="416652at2759"/>
<dbReference type="Proteomes" id="UP000186817">
    <property type="component" value="Unassembled WGS sequence"/>
</dbReference>
<feature type="region of interest" description="Disordered" evidence="8">
    <location>
        <begin position="61"/>
        <end position="176"/>
    </location>
</feature>
<comment type="cofactor">
    <cofactor evidence="1">
        <name>Mn(2+)</name>
        <dbReference type="ChEBI" id="CHEBI:29035"/>
    </cofactor>
</comment>
<evidence type="ECO:0000256" key="5">
    <source>
        <dbReference type="ARBA" id="ARBA00022723"/>
    </source>
</evidence>
<protein>
    <submittedName>
        <fullName evidence="11">Polypeptide N-acetylgalactosaminyltransferase 10</fullName>
    </submittedName>
</protein>
<evidence type="ECO:0000256" key="9">
    <source>
        <dbReference type="SAM" id="Phobius"/>
    </source>
</evidence>
<keyword evidence="5" id="KW-0479">Metal-binding</keyword>
<evidence type="ECO:0000256" key="2">
    <source>
        <dbReference type="ARBA" id="ARBA00004922"/>
    </source>
</evidence>
<keyword evidence="7" id="KW-0464">Manganese</keyword>
<evidence type="ECO:0000313" key="11">
    <source>
        <dbReference type="EMBL" id="OLQ15034.1"/>
    </source>
</evidence>
<dbReference type="Pfam" id="PF00535">
    <property type="entry name" value="Glycos_transf_2"/>
    <property type="match status" value="1"/>
</dbReference>
<evidence type="ECO:0000256" key="4">
    <source>
        <dbReference type="ARBA" id="ARBA00022679"/>
    </source>
</evidence>
<comment type="pathway">
    <text evidence="2">Protein modification; protein glycosylation.</text>
</comment>
<dbReference type="AlphaFoldDB" id="A0A1Q9F5Q6"/>
<name>A0A1Q9F5Q6_SYMMI</name>
<keyword evidence="3" id="KW-0328">Glycosyltransferase</keyword>
<dbReference type="GO" id="GO:0005794">
    <property type="term" value="C:Golgi apparatus"/>
    <property type="evidence" value="ECO:0007669"/>
    <property type="project" value="TreeGrafter"/>
</dbReference>
<comment type="caution">
    <text evidence="11">The sequence shown here is derived from an EMBL/GenBank/DDBJ whole genome shotgun (WGS) entry which is preliminary data.</text>
</comment>
<organism evidence="11 12">
    <name type="scientific">Symbiodinium microadriaticum</name>
    <name type="common">Dinoflagellate</name>
    <name type="synonym">Zooxanthella microadriatica</name>
    <dbReference type="NCBI Taxonomy" id="2951"/>
    <lineage>
        <taxon>Eukaryota</taxon>
        <taxon>Sar</taxon>
        <taxon>Alveolata</taxon>
        <taxon>Dinophyceae</taxon>
        <taxon>Suessiales</taxon>
        <taxon>Symbiodiniaceae</taxon>
        <taxon>Symbiodinium</taxon>
    </lineage>
</organism>
<dbReference type="Gene3D" id="3.90.550.10">
    <property type="entry name" value="Spore Coat Polysaccharide Biosynthesis Protein SpsA, Chain A"/>
    <property type="match status" value="1"/>
</dbReference>
<dbReference type="SUPFAM" id="SSF53448">
    <property type="entry name" value="Nucleotide-diphospho-sugar transferases"/>
    <property type="match status" value="1"/>
</dbReference>
<evidence type="ECO:0000256" key="6">
    <source>
        <dbReference type="ARBA" id="ARBA00023157"/>
    </source>
</evidence>
<keyword evidence="9" id="KW-0812">Transmembrane</keyword>
<dbReference type="PANTHER" id="PTHR11675:SF68">
    <property type="entry name" value="N-ACETYLGALACTOSAMINYLTRANSFERASE 7"/>
    <property type="match status" value="1"/>
</dbReference>
<keyword evidence="4 11" id="KW-0808">Transferase</keyword>
<keyword evidence="12" id="KW-1185">Reference proteome</keyword>
<dbReference type="PANTHER" id="PTHR11675">
    <property type="entry name" value="N-ACETYLGALACTOSAMINYLTRANSFERASE"/>
    <property type="match status" value="1"/>
</dbReference>
<reference evidence="11 12" key="1">
    <citation type="submission" date="2016-02" db="EMBL/GenBank/DDBJ databases">
        <title>Genome analysis of coral dinoflagellate symbionts highlights evolutionary adaptations to a symbiotic lifestyle.</title>
        <authorList>
            <person name="Aranda M."/>
            <person name="Li Y."/>
            <person name="Liew Y.J."/>
            <person name="Baumgarten S."/>
            <person name="Simakov O."/>
            <person name="Wilson M."/>
            <person name="Piel J."/>
            <person name="Ashoor H."/>
            <person name="Bougouffa S."/>
            <person name="Bajic V.B."/>
            <person name="Ryu T."/>
            <person name="Ravasi T."/>
            <person name="Bayer T."/>
            <person name="Micklem G."/>
            <person name="Kim H."/>
            <person name="Bhak J."/>
            <person name="Lajeunesse T.C."/>
            <person name="Voolstra C.R."/>
        </authorList>
    </citation>
    <scope>NUCLEOTIDE SEQUENCE [LARGE SCALE GENOMIC DNA]</scope>
    <source>
        <strain evidence="11 12">CCMP2467</strain>
    </source>
</reference>
<sequence length="505" mass="54898">MKKSTSSCLQRVVFLWLLFLVATLFFAHQWLLPRTLEPSAKIEAAQPQTENRALAALQAPEPVDSHGGGQSGQPHLSKTNLDKEEEAEPAPVEASEARGGRSRQASFEAPLTDFDNNAPRPPPRPGDYEEYSEAPETLPGIDANHLHGRLGLRADGTPKAPAIPLPPNGLTDEERSDAHRGFCFNSRVSDSISVDRSQDDIRSGACRKLAAGYPTSLPQATIVIVFHNEAFSALVRSVHSVLNTSPPHLVKEVILVDDASHPDDLRFYRKHWKSEIVALSFFHAMAMTLGLVLVLGSLCRALSSSWYLVDVPLAVCEEPYTASTLIPLNIALPGRSDQPHILTVYRTGNKQLSFTVSVLDSKSKDVTSAEVKLDGQSIPSSEVTATATTTTFTTTTATLPILNMTIEATLKTEDEEFVRLLRRKPGRALSGKGGGRSYGGGYSGGRRGCSGYSSYTDETLAGELHMTTAGELHTTTAVELHMTTAVELLFLIAEEEHRRARGAHW</sequence>
<keyword evidence="9" id="KW-1133">Transmembrane helix</keyword>
<accession>A0A1Q9F5Q6</accession>
<dbReference type="GO" id="GO:0004653">
    <property type="term" value="F:polypeptide N-acetylgalactosaminyltransferase activity"/>
    <property type="evidence" value="ECO:0007669"/>
    <property type="project" value="TreeGrafter"/>
</dbReference>
<feature type="transmembrane region" description="Helical" evidence="9">
    <location>
        <begin position="276"/>
        <end position="298"/>
    </location>
</feature>
<keyword evidence="6" id="KW-1015">Disulfide bond</keyword>
<dbReference type="InterPro" id="IPR001173">
    <property type="entry name" value="Glyco_trans_2-like"/>
</dbReference>
<gene>
    <name evidence="11" type="primary">Galnt10</name>
    <name evidence="11" type="ORF">AK812_SmicGene758</name>
</gene>
<evidence type="ECO:0000256" key="8">
    <source>
        <dbReference type="SAM" id="MobiDB-lite"/>
    </source>
</evidence>
<dbReference type="InterPro" id="IPR029044">
    <property type="entry name" value="Nucleotide-diphossugar_trans"/>
</dbReference>
<dbReference type="GO" id="GO:0006493">
    <property type="term" value="P:protein O-linked glycosylation"/>
    <property type="evidence" value="ECO:0007669"/>
    <property type="project" value="TreeGrafter"/>
</dbReference>